<keyword evidence="9" id="KW-1185">Reference proteome</keyword>
<keyword evidence="6" id="KW-0732">Signal</keyword>
<dbReference type="PANTHER" id="PTHR24040">
    <property type="entry name" value="LAMININ G-LIKE DOMAIN-CONTAINING PROTEIN"/>
    <property type="match status" value="1"/>
</dbReference>
<comment type="caution">
    <text evidence="5">Lacks conserved residue(s) required for the propagation of feature annotation.</text>
</comment>
<dbReference type="GO" id="GO:0005576">
    <property type="term" value="C:extracellular region"/>
    <property type="evidence" value="ECO:0007669"/>
    <property type="project" value="UniProtKB-SubCell"/>
</dbReference>
<dbReference type="Proteomes" id="UP001066276">
    <property type="component" value="Chromosome 11"/>
</dbReference>
<dbReference type="InterPro" id="IPR051145">
    <property type="entry name" value="GAS-SHBG-PROS"/>
</dbReference>
<dbReference type="Pfam" id="PF02210">
    <property type="entry name" value="Laminin_G_2"/>
    <property type="match status" value="1"/>
</dbReference>
<keyword evidence="3" id="KW-1015">Disulfide bond</keyword>
<evidence type="ECO:0000313" key="9">
    <source>
        <dbReference type="Proteomes" id="UP001066276"/>
    </source>
</evidence>
<proteinExistence type="predicted"/>
<evidence type="ECO:0000256" key="4">
    <source>
        <dbReference type="ARBA" id="ARBA00023180"/>
    </source>
</evidence>
<evidence type="ECO:0000256" key="3">
    <source>
        <dbReference type="ARBA" id="ARBA00023157"/>
    </source>
</evidence>
<feature type="domain" description="Laminin G" evidence="7">
    <location>
        <begin position="45"/>
        <end position="222"/>
    </location>
</feature>
<evidence type="ECO:0000256" key="2">
    <source>
        <dbReference type="ARBA" id="ARBA00022525"/>
    </source>
</evidence>
<evidence type="ECO:0000256" key="1">
    <source>
        <dbReference type="ARBA" id="ARBA00004613"/>
    </source>
</evidence>
<evidence type="ECO:0000313" key="8">
    <source>
        <dbReference type="EMBL" id="KAJ1090564.1"/>
    </source>
</evidence>
<dbReference type="AlphaFoldDB" id="A0AAV7LHT2"/>
<keyword evidence="4" id="KW-0325">Glycoprotein</keyword>
<evidence type="ECO:0000256" key="6">
    <source>
        <dbReference type="SAM" id="SignalP"/>
    </source>
</evidence>
<accession>A0AAV7LHT2</accession>
<dbReference type="InterPro" id="IPR013320">
    <property type="entry name" value="ConA-like_dom_sf"/>
</dbReference>
<comment type="caution">
    <text evidence="8">The sequence shown here is derived from an EMBL/GenBank/DDBJ whole genome shotgun (WGS) entry which is preliminary data.</text>
</comment>
<keyword evidence="2" id="KW-0964">Secreted</keyword>
<sequence>MVAERVTLVVFILLLHRHLSEGSVVKPNLDPQKGTCILDAARSANELYLGNEDKNILLMVFPLSKLTSYLSSFDFRTFDSEGVIFYGDIGGDYNWFVLALRDKHLEVQMTNENGQMLLSMFGPNMSDGKWRKVSVDRNANIIEVRVDGEVVVSLMHYVKSSFSGHADWKLRILIGDLPLNSSVQLLRPLNPSLDGCMRDWSWVQEEANVLTSVMESSEHKRCFEQEESGTYFPGDGFAEFQVASFGPDKGDGENSTVWSLTAKLLFRPVVFSGILFSIHGENQTIALSLAMDKMKQVFTVSLLDKVFSSDQIPLDHCQSTWTQARLTIQNNQLQLKTSMAQSEYPLSDKHVRSLENIWQQPTTTIYIGGTPGLATEESYFTGCLKMALQGKMVEFDEAKNKHGHIRSHSCPTAIHAEESSNL</sequence>
<name>A0AAV7LHT2_PLEWA</name>
<dbReference type="PROSITE" id="PS50025">
    <property type="entry name" value="LAM_G_DOMAIN"/>
    <property type="match status" value="1"/>
</dbReference>
<organism evidence="8 9">
    <name type="scientific">Pleurodeles waltl</name>
    <name type="common">Iberian ribbed newt</name>
    <dbReference type="NCBI Taxonomy" id="8319"/>
    <lineage>
        <taxon>Eukaryota</taxon>
        <taxon>Metazoa</taxon>
        <taxon>Chordata</taxon>
        <taxon>Craniata</taxon>
        <taxon>Vertebrata</taxon>
        <taxon>Euteleostomi</taxon>
        <taxon>Amphibia</taxon>
        <taxon>Batrachia</taxon>
        <taxon>Caudata</taxon>
        <taxon>Salamandroidea</taxon>
        <taxon>Salamandridae</taxon>
        <taxon>Pleurodelinae</taxon>
        <taxon>Pleurodeles</taxon>
    </lineage>
</organism>
<gene>
    <name evidence="8" type="ORF">NDU88_003694</name>
</gene>
<dbReference type="SUPFAM" id="SSF49899">
    <property type="entry name" value="Concanavalin A-like lectins/glucanases"/>
    <property type="match status" value="2"/>
</dbReference>
<protein>
    <recommendedName>
        <fullName evidence="7">Laminin G domain-containing protein</fullName>
    </recommendedName>
</protein>
<dbReference type="Gene3D" id="2.60.120.200">
    <property type="match status" value="2"/>
</dbReference>
<dbReference type="SMART" id="SM00282">
    <property type="entry name" value="LamG"/>
    <property type="match status" value="2"/>
</dbReference>
<dbReference type="CDD" id="cd00110">
    <property type="entry name" value="LamG"/>
    <property type="match status" value="1"/>
</dbReference>
<reference evidence="8" key="1">
    <citation type="journal article" date="2022" name="bioRxiv">
        <title>Sequencing and chromosome-scale assembly of the giantPleurodeles waltlgenome.</title>
        <authorList>
            <person name="Brown T."/>
            <person name="Elewa A."/>
            <person name="Iarovenko S."/>
            <person name="Subramanian E."/>
            <person name="Araus A.J."/>
            <person name="Petzold A."/>
            <person name="Susuki M."/>
            <person name="Suzuki K.-i.T."/>
            <person name="Hayashi T."/>
            <person name="Toyoda A."/>
            <person name="Oliveira C."/>
            <person name="Osipova E."/>
            <person name="Leigh N.D."/>
            <person name="Simon A."/>
            <person name="Yun M.H."/>
        </authorList>
    </citation>
    <scope>NUCLEOTIDE SEQUENCE</scope>
    <source>
        <strain evidence="8">20211129_DDA</strain>
        <tissue evidence="8">Liver</tissue>
    </source>
</reference>
<feature type="signal peptide" evidence="6">
    <location>
        <begin position="1"/>
        <end position="22"/>
    </location>
</feature>
<dbReference type="Pfam" id="PF00054">
    <property type="entry name" value="Laminin_G_1"/>
    <property type="match status" value="1"/>
</dbReference>
<dbReference type="InterPro" id="IPR001791">
    <property type="entry name" value="Laminin_G"/>
</dbReference>
<dbReference type="EMBL" id="JANPWB010000015">
    <property type="protein sequence ID" value="KAJ1090564.1"/>
    <property type="molecule type" value="Genomic_DNA"/>
</dbReference>
<evidence type="ECO:0000256" key="5">
    <source>
        <dbReference type="PROSITE-ProRule" id="PRU00122"/>
    </source>
</evidence>
<dbReference type="PANTHER" id="PTHR24040:SF15">
    <property type="entry name" value="VITAMIN K-DEPENDENT PROTEIN S-LIKE"/>
    <property type="match status" value="1"/>
</dbReference>
<feature type="chain" id="PRO_5043328113" description="Laminin G domain-containing protein" evidence="6">
    <location>
        <begin position="23"/>
        <end position="422"/>
    </location>
</feature>
<comment type="subcellular location">
    <subcellularLocation>
        <location evidence="1">Secreted</location>
    </subcellularLocation>
</comment>
<evidence type="ECO:0000259" key="7">
    <source>
        <dbReference type="PROSITE" id="PS50025"/>
    </source>
</evidence>